<dbReference type="Proteomes" id="UP000520814">
    <property type="component" value="Unassembled WGS sequence"/>
</dbReference>
<organism evidence="9 10">
    <name type="scientific">Armatimonas rosea</name>
    <dbReference type="NCBI Taxonomy" id="685828"/>
    <lineage>
        <taxon>Bacteria</taxon>
        <taxon>Bacillati</taxon>
        <taxon>Armatimonadota</taxon>
        <taxon>Armatimonadia</taxon>
        <taxon>Armatimonadales</taxon>
        <taxon>Armatimonadaceae</taxon>
        <taxon>Armatimonas</taxon>
    </lineage>
</organism>
<keyword evidence="4 7" id="KW-0812">Transmembrane</keyword>
<feature type="transmembrane region" description="Helical" evidence="7">
    <location>
        <begin position="293"/>
        <end position="315"/>
    </location>
</feature>
<feature type="domain" description="Major facilitator superfamily (MFS) profile" evidence="8">
    <location>
        <begin position="203"/>
        <end position="388"/>
    </location>
</feature>
<sequence>MTGSFGFLQPFTSPYYAASGLDKAQIGLLAGLGTVIAVLIQPLLGRLSDRLDARRPLMVATALLAGVAYLLFRLADGFWPFLLLTALGTNGLQYLNTVGGVLVGRLATTEGGGAAYAKYRVWGSVGYICVCVVTGFLLSPSPGMSRTDLAPVFTYGPLLFFLIAAISLIVPDTKLAPSSSVPLRSEERAIAGGGRRLSGGGRGLKHFFFAYFLYQFALYGASSYLSLFMKSLGAAPRQISLMFAAGVVCEVLVMSQVGKWTDRNGRKPALVLAFCLMPVRLLLYTLATSPATVMAIQALHGLNYGIVGTLAVVYVNDCVTDSQRGTTQAMMTATSGIALSVSPALCGWLAERYGFSAMFVAMSAVGVLGALYLITRVPESNPPAPKTG</sequence>
<dbReference type="Pfam" id="PF12832">
    <property type="entry name" value="MFS_1_like"/>
    <property type="match status" value="1"/>
</dbReference>
<evidence type="ECO:0000256" key="5">
    <source>
        <dbReference type="ARBA" id="ARBA00022989"/>
    </source>
</evidence>
<reference evidence="9 10" key="1">
    <citation type="submission" date="2020-08" db="EMBL/GenBank/DDBJ databases">
        <title>Genomic Encyclopedia of Type Strains, Phase IV (KMG-IV): sequencing the most valuable type-strain genomes for metagenomic binning, comparative biology and taxonomic classification.</title>
        <authorList>
            <person name="Goeker M."/>
        </authorList>
    </citation>
    <scope>NUCLEOTIDE SEQUENCE [LARGE SCALE GENOMIC DNA]</scope>
    <source>
        <strain evidence="9 10">DSM 23562</strain>
    </source>
</reference>
<evidence type="ECO:0000256" key="4">
    <source>
        <dbReference type="ARBA" id="ARBA00022692"/>
    </source>
</evidence>
<dbReference type="GO" id="GO:0015213">
    <property type="term" value="F:uridine transmembrane transporter activity"/>
    <property type="evidence" value="ECO:0007669"/>
    <property type="project" value="TreeGrafter"/>
</dbReference>
<accession>A0A7W9SS88</accession>
<keyword evidence="5 7" id="KW-1133">Transmembrane helix</keyword>
<dbReference type="PANTHER" id="PTHR23522">
    <property type="entry name" value="BLL5896 PROTEIN"/>
    <property type="match status" value="1"/>
</dbReference>
<feature type="transmembrane region" description="Helical" evidence="7">
    <location>
        <begin position="356"/>
        <end position="374"/>
    </location>
</feature>
<dbReference type="PANTHER" id="PTHR23522:SF4">
    <property type="entry name" value="NUCLEOSIDE PERMEASE NUPG-RELATED"/>
    <property type="match status" value="1"/>
</dbReference>
<evidence type="ECO:0000256" key="3">
    <source>
        <dbReference type="ARBA" id="ARBA00022475"/>
    </source>
</evidence>
<evidence type="ECO:0000313" key="10">
    <source>
        <dbReference type="Proteomes" id="UP000520814"/>
    </source>
</evidence>
<comment type="subcellular location">
    <subcellularLocation>
        <location evidence="1">Cell membrane</location>
        <topology evidence="1">Multi-pass membrane protein</topology>
    </subcellularLocation>
</comment>
<dbReference type="InterPro" id="IPR036259">
    <property type="entry name" value="MFS_trans_sf"/>
</dbReference>
<dbReference type="GO" id="GO:0005886">
    <property type="term" value="C:plasma membrane"/>
    <property type="evidence" value="ECO:0007669"/>
    <property type="project" value="UniProtKB-SubCell"/>
</dbReference>
<feature type="transmembrane region" description="Helical" evidence="7">
    <location>
        <begin position="239"/>
        <end position="257"/>
    </location>
</feature>
<dbReference type="AlphaFoldDB" id="A0A7W9SS88"/>
<feature type="transmembrane region" description="Helical" evidence="7">
    <location>
        <begin position="269"/>
        <end position="287"/>
    </location>
</feature>
<evidence type="ECO:0000256" key="7">
    <source>
        <dbReference type="SAM" id="Phobius"/>
    </source>
</evidence>
<proteinExistence type="predicted"/>
<feature type="transmembrane region" description="Helical" evidence="7">
    <location>
        <begin position="206"/>
        <end position="227"/>
    </location>
</feature>
<dbReference type="SUPFAM" id="SSF103473">
    <property type="entry name" value="MFS general substrate transporter"/>
    <property type="match status" value="1"/>
</dbReference>
<keyword evidence="6 7" id="KW-0472">Membrane</keyword>
<evidence type="ECO:0000256" key="6">
    <source>
        <dbReference type="ARBA" id="ARBA00023136"/>
    </source>
</evidence>
<feature type="transmembrane region" description="Helical" evidence="7">
    <location>
        <begin position="81"/>
        <end position="107"/>
    </location>
</feature>
<dbReference type="PROSITE" id="PS50850">
    <property type="entry name" value="MFS"/>
    <property type="match status" value="1"/>
</dbReference>
<keyword evidence="3" id="KW-1003">Cell membrane</keyword>
<evidence type="ECO:0000256" key="2">
    <source>
        <dbReference type="ARBA" id="ARBA00022448"/>
    </source>
</evidence>
<keyword evidence="10" id="KW-1185">Reference proteome</keyword>
<dbReference type="InterPro" id="IPR024989">
    <property type="entry name" value="MFS_assoc_dom"/>
</dbReference>
<feature type="transmembrane region" description="Helical" evidence="7">
    <location>
        <begin position="150"/>
        <end position="170"/>
    </location>
</feature>
<feature type="transmembrane region" description="Helical" evidence="7">
    <location>
        <begin position="24"/>
        <end position="44"/>
    </location>
</feature>
<dbReference type="EMBL" id="JACHGW010000003">
    <property type="protein sequence ID" value="MBB6051771.1"/>
    <property type="molecule type" value="Genomic_DNA"/>
</dbReference>
<evidence type="ECO:0000256" key="1">
    <source>
        <dbReference type="ARBA" id="ARBA00004651"/>
    </source>
</evidence>
<keyword evidence="2" id="KW-0813">Transport</keyword>
<gene>
    <name evidence="9" type="ORF">HNQ39_003581</name>
</gene>
<dbReference type="InterPro" id="IPR020846">
    <property type="entry name" value="MFS_dom"/>
</dbReference>
<dbReference type="Gene3D" id="1.20.1250.20">
    <property type="entry name" value="MFS general substrate transporter like domains"/>
    <property type="match status" value="2"/>
</dbReference>
<evidence type="ECO:0000313" key="9">
    <source>
        <dbReference type="EMBL" id="MBB6051771.1"/>
    </source>
</evidence>
<evidence type="ECO:0000259" key="8">
    <source>
        <dbReference type="PROSITE" id="PS50850"/>
    </source>
</evidence>
<protein>
    <submittedName>
        <fullName evidence="9">PPP family 3-phenylpropionic acid transporter</fullName>
    </submittedName>
</protein>
<feature type="transmembrane region" description="Helical" evidence="7">
    <location>
        <begin position="119"/>
        <end position="138"/>
    </location>
</feature>
<dbReference type="GO" id="GO:0015212">
    <property type="term" value="F:cytidine transmembrane transporter activity"/>
    <property type="evidence" value="ECO:0007669"/>
    <property type="project" value="TreeGrafter"/>
</dbReference>
<feature type="transmembrane region" description="Helical" evidence="7">
    <location>
        <begin position="56"/>
        <end position="75"/>
    </location>
</feature>
<name>A0A7W9SS88_ARMRO</name>
<comment type="caution">
    <text evidence="9">The sequence shown here is derived from an EMBL/GenBank/DDBJ whole genome shotgun (WGS) entry which is preliminary data.</text>
</comment>